<organism evidence="1 2">
    <name type="scientific">Candidatus Allofournierella pullicola</name>
    <dbReference type="NCBI Taxonomy" id="2838596"/>
    <lineage>
        <taxon>Bacteria</taxon>
        <taxon>Bacillati</taxon>
        <taxon>Bacillota</taxon>
        <taxon>Clostridia</taxon>
        <taxon>Eubacteriales</taxon>
        <taxon>Oscillospiraceae</taxon>
        <taxon>Allofournierella</taxon>
    </lineage>
</organism>
<reference evidence="1" key="2">
    <citation type="submission" date="2021-04" db="EMBL/GenBank/DDBJ databases">
        <authorList>
            <person name="Gilroy R."/>
        </authorList>
    </citation>
    <scope>NUCLEOTIDE SEQUENCE</scope>
    <source>
        <strain evidence="1">2239</strain>
    </source>
</reference>
<dbReference type="Proteomes" id="UP000824193">
    <property type="component" value="Unassembled WGS sequence"/>
</dbReference>
<protein>
    <submittedName>
        <fullName evidence="1">DUF3800 domain-containing protein</fullName>
    </submittedName>
</protein>
<sequence length="399" mass="46211">MSYYQLSMEDIENQKILQAVSDRTAYIDEYGSFGFDFSSTGASKYYILCAVIVENKDIDKLHSAVAEVKKNNGFDKAELKSSKIGNDYKRRNRILSQLLMINFRVILFIADKQAFIQGSPLTEYKKSFIKFLHQRLYNLLYHVYPKLKIIEDEIGTTEFQASFREYVQNNRPQMNLLNEYDFDYVDSKDELLVQLADMIGGSIGHSLNDGSAPNYLEMLKGKIIARDDFPNKTEPYWGTANPADYKYSKDVFTLAVKCASDFITKHENDTTDDRRAQVAFLQYLLFQVKNVSPTHYISSNQLVAVIREYLNHRITKNYLFRRVIAPLRDDGVIIASCSHGYKIPISVKDITTYLNQTHTIVSPMLHRVEVCRNLVLENTYGNFDILDDPAFIRYKKYFD</sequence>
<evidence type="ECO:0000313" key="2">
    <source>
        <dbReference type="Proteomes" id="UP000824193"/>
    </source>
</evidence>
<proteinExistence type="predicted"/>
<accession>A0A9D1V449</accession>
<dbReference type="Pfam" id="PF12686">
    <property type="entry name" value="DUF3800"/>
    <property type="match status" value="1"/>
</dbReference>
<dbReference type="AlphaFoldDB" id="A0A9D1V449"/>
<gene>
    <name evidence="1" type="ORF">H9865_06485</name>
</gene>
<name>A0A9D1V449_9FIRM</name>
<dbReference type="EMBL" id="DXFW01000020">
    <property type="protein sequence ID" value="HIX05731.1"/>
    <property type="molecule type" value="Genomic_DNA"/>
</dbReference>
<reference evidence="1" key="1">
    <citation type="journal article" date="2021" name="PeerJ">
        <title>Extensive microbial diversity within the chicken gut microbiome revealed by metagenomics and culture.</title>
        <authorList>
            <person name="Gilroy R."/>
            <person name="Ravi A."/>
            <person name="Getino M."/>
            <person name="Pursley I."/>
            <person name="Horton D.L."/>
            <person name="Alikhan N.F."/>
            <person name="Baker D."/>
            <person name="Gharbi K."/>
            <person name="Hall N."/>
            <person name="Watson M."/>
            <person name="Adriaenssens E.M."/>
            <person name="Foster-Nyarko E."/>
            <person name="Jarju S."/>
            <person name="Secka A."/>
            <person name="Antonio M."/>
            <person name="Oren A."/>
            <person name="Chaudhuri R.R."/>
            <person name="La Ragione R."/>
            <person name="Hildebrand F."/>
            <person name="Pallen M.J."/>
        </authorList>
    </citation>
    <scope>NUCLEOTIDE SEQUENCE</scope>
    <source>
        <strain evidence="1">2239</strain>
    </source>
</reference>
<comment type="caution">
    <text evidence="1">The sequence shown here is derived from an EMBL/GenBank/DDBJ whole genome shotgun (WGS) entry which is preliminary data.</text>
</comment>
<evidence type="ECO:0000313" key="1">
    <source>
        <dbReference type="EMBL" id="HIX05731.1"/>
    </source>
</evidence>
<dbReference type="InterPro" id="IPR024524">
    <property type="entry name" value="DUF3800"/>
</dbReference>